<accession>A0A511V7G6</accession>
<protein>
    <submittedName>
        <fullName evidence="1">Uncharacterized protein</fullName>
    </submittedName>
</protein>
<organism evidence="1 2">
    <name type="scientific">Aneurinibacillus danicus</name>
    <dbReference type="NCBI Taxonomy" id="267746"/>
    <lineage>
        <taxon>Bacteria</taxon>
        <taxon>Bacillati</taxon>
        <taxon>Bacillota</taxon>
        <taxon>Bacilli</taxon>
        <taxon>Bacillales</taxon>
        <taxon>Paenibacillaceae</taxon>
        <taxon>Aneurinibacillus group</taxon>
        <taxon>Aneurinibacillus</taxon>
    </lineage>
</organism>
<name>A0A511V7G6_9BACL</name>
<dbReference type="Proteomes" id="UP000321157">
    <property type="component" value="Unassembled WGS sequence"/>
</dbReference>
<sequence length="87" mass="9794">MDVNTIIKIVKEIPKNKWTDEAAVKKALKKAGKASGKNFSEAELTRYAQQFKQLAKNPSPFTLIPMLLKSGISMSQINDIQKKMRSK</sequence>
<comment type="caution">
    <text evidence="1">The sequence shown here is derived from an EMBL/GenBank/DDBJ whole genome shotgun (WGS) entry which is preliminary data.</text>
</comment>
<dbReference type="OrthoDB" id="2679168at2"/>
<dbReference type="RefSeq" id="WP_146810091.1">
    <property type="nucleotide sequence ID" value="NZ_BJXX01000099.1"/>
</dbReference>
<evidence type="ECO:0000313" key="1">
    <source>
        <dbReference type="EMBL" id="GEN34830.1"/>
    </source>
</evidence>
<gene>
    <name evidence="1" type="ORF">ADA01nite_22900</name>
</gene>
<proteinExistence type="predicted"/>
<evidence type="ECO:0000313" key="2">
    <source>
        <dbReference type="Proteomes" id="UP000321157"/>
    </source>
</evidence>
<dbReference type="EMBL" id="BJXX01000099">
    <property type="protein sequence ID" value="GEN34830.1"/>
    <property type="molecule type" value="Genomic_DNA"/>
</dbReference>
<dbReference type="AlphaFoldDB" id="A0A511V7G6"/>
<keyword evidence="2" id="KW-1185">Reference proteome</keyword>
<reference evidence="1 2" key="1">
    <citation type="submission" date="2019-07" db="EMBL/GenBank/DDBJ databases">
        <title>Whole genome shotgun sequence of Aneurinibacillus danicus NBRC 102444.</title>
        <authorList>
            <person name="Hosoyama A."/>
            <person name="Uohara A."/>
            <person name="Ohji S."/>
            <person name="Ichikawa N."/>
        </authorList>
    </citation>
    <scope>NUCLEOTIDE SEQUENCE [LARGE SCALE GENOMIC DNA]</scope>
    <source>
        <strain evidence="1 2">NBRC 102444</strain>
    </source>
</reference>